<evidence type="ECO:0000256" key="1">
    <source>
        <dbReference type="ARBA" id="ARBA00004167"/>
    </source>
</evidence>
<dbReference type="Ensembl" id="ENSLOCT00000017752.1">
    <property type="protein sequence ID" value="ENSLOCP00000017720.1"/>
    <property type="gene ID" value="ENSLOCG00000014395.1"/>
</dbReference>
<dbReference type="eggNOG" id="KOG2850">
    <property type="taxonomic scope" value="Eukaryota"/>
</dbReference>
<dbReference type="HOGENOM" id="CLU_070676_0_0_1"/>
<feature type="region of interest" description="Disordered" evidence="5">
    <location>
        <begin position="91"/>
        <end position="113"/>
    </location>
</feature>
<sequence>VADIKRVNNLIREQDFYALKSIRIPVKKHGLFTECSAELGEAPPCASRAPCPLPSPSPPPAAHSAASPDARECTDFLREVDQDLERLIQTSDGLGPCPADDHGGPPRAAGRQAPASYGADWGIRWWNAVLVMLLIGIILPIFYLVYYKTQESVRTAVDAGFVNHSDPTSNTTEKSLGTTPSEGLDVQGRTHPLLRKMTPKAGLLHNFQA</sequence>
<evidence type="ECO:0000256" key="4">
    <source>
        <dbReference type="ARBA" id="ARBA00023136"/>
    </source>
</evidence>
<dbReference type="FunCoup" id="W5NAR1">
    <property type="interactions" value="641"/>
</dbReference>
<accession>W5NAR1</accession>
<dbReference type="InterPro" id="IPR045030">
    <property type="entry name" value="LYSM1-4"/>
</dbReference>
<dbReference type="Proteomes" id="UP000018468">
    <property type="component" value="Linkage group LG3"/>
</dbReference>
<reference evidence="8" key="1">
    <citation type="submission" date="2011-12" db="EMBL/GenBank/DDBJ databases">
        <title>The Draft Genome of Lepisosteus oculatus.</title>
        <authorList>
            <consortium name="The Broad Institute Genome Assembly &amp; Analysis Group"/>
            <consortium name="Computational R&amp;D Group"/>
            <consortium name="and Sequencing Platform"/>
            <person name="Di Palma F."/>
            <person name="Alfoldi J."/>
            <person name="Johnson J."/>
            <person name="Berlin A."/>
            <person name="Gnerre S."/>
            <person name="Jaffe D."/>
            <person name="MacCallum I."/>
            <person name="Young S."/>
            <person name="Walker B.J."/>
            <person name="Lander E.S."/>
            <person name="Lindblad-Toh K."/>
        </authorList>
    </citation>
    <scope>NUCLEOTIDE SEQUENCE [LARGE SCALE GENOMIC DNA]</scope>
</reference>
<keyword evidence="3 6" id="KW-1133">Transmembrane helix</keyword>
<evidence type="ECO:0000313" key="7">
    <source>
        <dbReference type="Ensembl" id="ENSLOCP00000017720.1"/>
    </source>
</evidence>
<keyword evidence="4 6" id="KW-0472">Membrane</keyword>
<reference evidence="7" key="3">
    <citation type="submission" date="2025-09" db="UniProtKB">
        <authorList>
            <consortium name="Ensembl"/>
        </authorList>
    </citation>
    <scope>IDENTIFICATION</scope>
</reference>
<comment type="subcellular location">
    <subcellularLocation>
        <location evidence="1">Membrane</location>
        <topology evidence="1">Single-pass membrane protein</topology>
    </subcellularLocation>
</comment>
<feature type="region of interest" description="Disordered" evidence="5">
    <location>
        <begin position="163"/>
        <end position="186"/>
    </location>
</feature>
<proteinExistence type="predicted"/>
<feature type="compositionally biased region" description="Polar residues" evidence="5">
    <location>
        <begin position="165"/>
        <end position="181"/>
    </location>
</feature>
<dbReference type="AlphaFoldDB" id="W5NAR1"/>
<evidence type="ECO:0000256" key="3">
    <source>
        <dbReference type="ARBA" id="ARBA00022989"/>
    </source>
</evidence>
<dbReference type="GeneTree" id="ENSGT00940000160583"/>
<dbReference type="PANTHER" id="PTHR20932:SF7">
    <property type="entry name" value="AND PUTATIVE PEPTIDOGLYCAN-BINDING DOMAIN-CONTAINING PROTEIN 4-RELATED"/>
    <property type="match status" value="1"/>
</dbReference>
<dbReference type="PANTHER" id="PTHR20932">
    <property type="entry name" value="LYSM AND PUTATIVE PEPTIDOGLYCAN-BINDING DOMAIN-CONTAINING PROTEIN"/>
    <property type="match status" value="1"/>
</dbReference>
<dbReference type="GO" id="GO:0016020">
    <property type="term" value="C:membrane"/>
    <property type="evidence" value="ECO:0007669"/>
    <property type="project" value="UniProtKB-SubCell"/>
</dbReference>
<organism evidence="7 8">
    <name type="scientific">Lepisosteus oculatus</name>
    <name type="common">Spotted gar</name>
    <dbReference type="NCBI Taxonomy" id="7918"/>
    <lineage>
        <taxon>Eukaryota</taxon>
        <taxon>Metazoa</taxon>
        <taxon>Chordata</taxon>
        <taxon>Craniata</taxon>
        <taxon>Vertebrata</taxon>
        <taxon>Euteleostomi</taxon>
        <taxon>Actinopterygii</taxon>
        <taxon>Neopterygii</taxon>
        <taxon>Holostei</taxon>
        <taxon>Semionotiformes</taxon>
        <taxon>Lepisosteidae</taxon>
        <taxon>Lepisosteus</taxon>
    </lineage>
</organism>
<dbReference type="OMA" id="DARECTD"/>
<reference evidence="7" key="2">
    <citation type="submission" date="2025-08" db="UniProtKB">
        <authorList>
            <consortium name="Ensembl"/>
        </authorList>
    </citation>
    <scope>IDENTIFICATION</scope>
</reference>
<protein>
    <submittedName>
        <fullName evidence="7">LysM, putative peptidoglycan-binding, domain containing 4</fullName>
    </submittedName>
</protein>
<keyword evidence="8" id="KW-1185">Reference proteome</keyword>
<evidence type="ECO:0000256" key="5">
    <source>
        <dbReference type="SAM" id="MobiDB-lite"/>
    </source>
</evidence>
<dbReference type="EMBL" id="AHAT01005039">
    <property type="status" value="NOT_ANNOTATED_CDS"/>
    <property type="molecule type" value="Genomic_DNA"/>
</dbReference>
<evidence type="ECO:0000256" key="6">
    <source>
        <dbReference type="SAM" id="Phobius"/>
    </source>
</evidence>
<evidence type="ECO:0000313" key="8">
    <source>
        <dbReference type="Proteomes" id="UP000018468"/>
    </source>
</evidence>
<name>W5NAR1_LEPOC</name>
<feature type="transmembrane region" description="Helical" evidence="6">
    <location>
        <begin position="125"/>
        <end position="146"/>
    </location>
</feature>
<dbReference type="Bgee" id="ENSLOCG00000014395">
    <property type="expression patterns" value="Expressed in ovary and 13 other cell types or tissues"/>
</dbReference>
<dbReference type="InParanoid" id="W5NAR1"/>
<evidence type="ECO:0000256" key="2">
    <source>
        <dbReference type="ARBA" id="ARBA00022692"/>
    </source>
</evidence>
<keyword evidence="2 6" id="KW-0812">Transmembrane</keyword>